<keyword evidence="2" id="KW-1185">Reference proteome</keyword>
<comment type="caution">
    <text evidence="1">The sequence shown here is derived from an EMBL/GenBank/DDBJ whole genome shotgun (WGS) entry which is preliminary data.</text>
</comment>
<proteinExistence type="predicted"/>
<sequence length="800" mass="90517">MVVTLKILNFAVGFPNLFSIRLHHGGCLTNGYGRAYVGGKINFVDLIDIDRFSVHEIGEMMISLGYSCSGHMYYHFLHPEKGLHNGLEDLSSDQDVLNLAKHVAEHKVINVYTRHGLKNIKAFFNSPTKQLTIEEINDPRPYAIVPARPNVYRNLNELFGQSSGVGPTSGVGQSSGIGQSSGSALDQQEADLDFDDLFSYEWDGNFNARQNNVEGDDNGGNDHSEGDNNVNVEGDEVHGGNDHSEQNEDNGDEDNGDGDYIVDEDNTMDDHEVDMSDYRMNVDSDVEDNTVGDHEDVDLEDEVLDNEKFNKEHTCLQTRNPKSCTSSFIAEQLVEQVTENPKIPMTVVQDQFTRKFEVGVSRMQAYRARAKAKKVVEGDYTKQYAMLRDYALELKDKNPGTTVKFEVYPQPNPSENTRKFKRIYVCLGPLKEGFKALGRDLLGLDGAFMKGPYPGQILTAVGVDCNNGIYPVCYAIVESENLSSWTWFLELLGDDLDLCKQSKFTFISDRQKGLIPAIAKVFPSVDQRYYLRHIHENMKGSFRGKLYKDMLWKSHFSGRALSDVLLNNMCEVYNGKIVQGRDKPIISVLEYIREYLMRRIVIVQKVIEKSEGPLTPNATKMLEAIKKDAAHNHVRWEITGMPCRNAVATIWFKATNGQRVGALESWVNLVYTMERWRQVYSFKVNPLNGMSLWPRCQVPTTLTPPNHHTQVGRPKKARKISALEMDEMTKRGRLSKKNSKGTCGKCGIKGYNVRTLDSLDNAVYLVFWKSVESTTWVPTGPRCEDHCFFPTFTENHDYRT</sequence>
<dbReference type="Proteomes" id="UP001056120">
    <property type="component" value="Linkage Group LG21"/>
</dbReference>
<reference evidence="2" key="1">
    <citation type="journal article" date="2022" name="Mol. Ecol. Resour.">
        <title>The genomes of chicory, endive, great burdock and yacon provide insights into Asteraceae palaeo-polyploidization history and plant inulin production.</title>
        <authorList>
            <person name="Fan W."/>
            <person name="Wang S."/>
            <person name="Wang H."/>
            <person name="Wang A."/>
            <person name="Jiang F."/>
            <person name="Liu H."/>
            <person name="Zhao H."/>
            <person name="Xu D."/>
            <person name="Zhang Y."/>
        </authorList>
    </citation>
    <scope>NUCLEOTIDE SEQUENCE [LARGE SCALE GENOMIC DNA]</scope>
    <source>
        <strain evidence="2">cv. Yunnan</strain>
    </source>
</reference>
<evidence type="ECO:0000313" key="2">
    <source>
        <dbReference type="Proteomes" id="UP001056120"/>
    </source>
</evidence>
<dbReference type="EMBL" id="CM042038">
    <property type="protein sequence ID" value="KAI3733169.1"/>
    <property type="molecule type" value="Genomic_DNA"/>
</dbReference>
<accession>A0ACB9CFU8</accession>
<name>A0ACB9CFU8_9ASTR</name>
<protein>
    <submittedName>
        <fullName evidence="1">Uncharacterized protein</fullName>
    </submittedName>
</protein>
<organism evidence="1 2">
    <name type="scientific">Smallanthus sonchifolius</name>
    <dbReference type="NCBI Taxonomy" id="185202"/>
    <lineage>
        <taxon>Eukaryota</taxon>
        <taxon>Viridiplantae</taxon>
        <taxon>Streptophyta</taxon>
        <taxon>Embryophyta</taxon>
        <taxon>Tracheophyta</taxon>
        <taxon>Spermatophyta</taxon>
        <taxon>Magnoliopsida</taxon>
        <taxon>eudicotyledons</taxon>
        <taxon>Gunneridae</taxon>
        <taxon>Pentapetalae</taxon>
        <taxon>asterids</taxon>
        <taxon>campanulids</taxon>
        <taxon>Asterales</taxon>
        <taxon>Asteraceae</taxon>
        <taxon>Asteroideae</taxon>
        <taxon>Heliantheae alliance</taxon>
        <taxon>Millerieae</taxon>
        <taxon>Smallanthus</taxon>
    </lineage>
</organism>
<gene>
    <name evidence="1" type="ORF">L1987_64387</name>
</gene>
<reference evidence="1 2" key="2">
    <citation type="journal article" date="2022" name="Mol. Ecol. Resour.">
        <title>The genomes of chicory, endive, great burdock and yacon provide insights into Asteraceae paleo-polyploidization history and plant inulin production.</title>
        <authorList>
            <person name="Fan W."/>
            <person name="Wang S."/>
            <person name="Wang H."/>
            <person name="Wang A."/>
            <person name="Jiang F."/>
            <person name="Liu H."/>
            <person name="Zhao H."/>
            <person name="Xu D."/>
            <person name="Zhang Y."/>
        </authorList>
    </citation>
    <scope>NUCLEOTIDE SEQUENCE [LARGE SCALE GENOMIC DNA]</scope>
    <source>
        <strain evidence="2">cv. Yunnan</strain>
        <tissue evidence="1">Leaves</tissue>
    </source>
</reference>
<evidence type="ECO:0000313" key="1">
    <source>
        <dbReference type="EMBL" id="KAI3733169.1"/>
    </source>
</evidence>